<proteinExistence type="predicted"/>
<dbReference type="Pfam" id="PF13193">
    <property type="entry name" value="AMP-binding_C"/>
    <property type="match status" value="1"/>
</dbReference>
<dbReference type="InterPro" id="IPR000873">
    <property type="entry name" value="AMP-dep_synth/lig_dom"/>
</dbReference>
<keyword evidence="4" id="KW-1185">Reference proteome</keyword>
<dbReference type="InterPro" id="IPR042099">
    <property type="entry name" value="ANL_N_sf"/>
</dbReference>
<evidence type="ECO:0000313" key="3">
    <source>
        <dbReference type="EMBL" id="MTD53085.1"/>
    </source>
</evidence>
<evidence type="ECO:0000259" key="2">
    <source>
        <dbReference type="Pfam" id="PF13193"/>
    </source>
</evidence>
<dbReference type="Pfam" id="PF00501">
    <property type="entry name" value="AMP-binding"/>
    <property type="match status" value="1"/>
</dbReference>
<dbReference type="PANTHER" id="PTHR43767">
    <property type="entry name" value="LONG-CHAIN-FATTY-ACID--COA LIGASE"/>
    <property type="match status" value="1"/>
</dbReference>
<dbReference type="PANTHER" id="PTHR43767:SF1">
    <property type="entry name" value="NONRIBOSOMAL PEPTIDE SYNTHASE PES1 (EUROFUNG)-RELATED"/>
    <property type="match status" value="1"/>
</dbReference>
<comment type="caution">
    <text evidence="3">The sequence shown here is derived from an EMBL/GenBank/DDBJ whole genome shotgun (WGS) entry which is preliminary data.</text>
</comment>
<feature type="domain" description="AMP-binding enzyme C-terminal" evidence="2">
    <location>
        <begin position="470"/>
        <end position="545"/>
    </location>
</feature>
<reference evidence="3 4" key="1">
    <citation type="submission" date="2019-11" db="EMBL/GenBank/DDBJ databases">
        <title>Draft genome of Amycolatopsis RM579.</title>
        <authorList>
            <person name="Duangmal K."/>
            <person name="Mingma R."/>
        </authorList>
    </citation>
    <scope>NUCLEOTIDE SEQUENCE [LARGE SCALE GENOMIC DNA]</scope>
    <source>
        <strain evidence="3 4">RM579</strain>
    </source>
</reference>
<evidence type="ECO:0000259" key="1">
    <source>
        <dbReference type="Pfam" id="PF00501"/>
    </source>
</evidence>
<evidence type="ECO:0000313" key="4">
    <source>
        <dbReference type="Proteomes" id="UP000440096"/>
    </source>
</evidence>
<dbReference type="GO" id="GO:0016878">
    <property type="term" value="F:acid-thiol ligase activity"/>
    <property type="evidence" value="ECO:0007669"/>
    <property type="project" value="UniProtKB-ARBA"/>
</dbReference>
<dbReference type="PROSITE" id="PS00455">
    <property type="entry name" value="AMP_BINDING"/>
    <property type="match status" value="1"/>
</dbReference>
<dbReference type="EMBL" id="WMBA01000003">
    <property type="protein sequence ID" value="MTD53085.1"/>
    <property type="molecule type" value="Genomic_DNA"/>
</dbReference>
<name>A0A6N7YJJ7_9PSEU</name>
<dbReference type="AlphaFoldDB" id="A0A6N7YJJ7"/>
<dbReference type="OrthoDB" id="9803968at2"/>
<accession>A0A6N7YJJ7</accession>
<dbReference type="InterPro" id="IPR045851">
    <property type="entry name" value="AMP-bd_C_sf"/>
</dbReference>
<dbReference type="RefSeq" id="WP_154755325.1">
    <property type="nucleotide sequence ID" value="NZ_WMBA01000003.1"/>
</dbReference>
<dbReference type="InterPro" id="IPR050237">
    <property type="entry name" value="ATP-dep_AMP-bd_enzyme"/>
</dbReference>
<organism evidence="3 4">
    <name type="scientific">Amycolatopsis pithecellobii</name>
    <dbReference type="NCBI Taxonomy" id="664692"/>
    <lineage>
        <taxon>Bacteria</taxon>
        <taxon>Bacillati</taxon>
        <taxon>Actinomycetota</taxon>
        <taxon>Actinomycetes</taxon>
        <taxon>Pseudonocardiales</taxon>
        <taxon>Pseudonocardiaceae</taxon>
        <taxon>Amycolatopsis</taxon>
    </lineage>
</organism>
<feature type="domain" description="AMP-dependent synthetase/ligase" evidence="1">
    <location>
        <begin position="40"/>
        <end position="421"/>
    </location>
</feature>
<dbReference type="Proteomes" id="UP000440096">
    <property type="component" value="Unassembled WGS sequence"/>
</dbReference>
<dbReference type="InterPro" id="IPR025110">
    <property type="entry name" value="AMP-bd_C"/>
</dbReference>
<dbReference type="InterPro" id="IPR020845">
    <property type="entry name" value="AMP-binding_CS"/>
</dbReference>
<protein>
    <submittedName>
        <fullName evidence="3">Acyl-CoA synthetase</fullName>
    </submittedName>
</protein>
<gene>
    <name evidence="3" type="ORF">GKO32_03705</name>
</gene>
<dbReference type="SUPFAM" id="SSF56801">
    <property type="entry name" value="Acetyl-CoA synthetase-like"/>
    <property type="match status" value="1"/>
</dbReference>
<dbReference type="Gene3D" id="3.30.300.30">
    <property type="match status" value="1"/>
</dbReference>
<dbReference type="NCBIfam" id="NF005714">
    <property type="entry name" value="PRK07529.1"/>
    <property type="match status" value="1"/>
</dbReference>
<dbReference type="Gene3D" id="3.40.50.12780">
    <property type="entry name" value="N-terminal domain of ligase-like"/>
    <property type="match status" value="1"/>
</dbReference>
<sequence length="624" mass="66833">MTSAGYVPYLPVTSQSDIEEIERVPLEARMPGATTYELLSRVAEAQPGNVAIHWLPTGVPSPADRAFTYGELLHRVRQTANFLRRQGNDRHDVVAYLLPNLPETHFVLAGAQAACIVMPLNPLLEPGHLAAMVRAAGVRLLITARGGEFDFLRQKAGLVARAAPGLRVICVDTQDPHPDGFLRRLDACPGDRLEFGYDAQPGDCSSLLHTGGTTGTPKIARSTHWAEATQGWLAAALTHCTPADVTLAGLPLFHATALRVNGIATWAAGSSLVLLGPHGYRNPSAVARLWETIERYRVTTMMAVATVYSGLLKVPIGGHDISSLRFAGAGAAPLPLEIIEQFEKRFGVGICEGYGLTEGCCLSSLNPLEGPRKAGSVGLRVPYQQMKAAVLDDEGAYVRDCDTGEVGVLLLKGPNVTGGYLTGTPGLFAGDGWLNTGDLARQDEDGFFFITGRRKDLIIRSGHNIDPRLIETVLVSHPDVETAAAVGMPDIYAGELPVAYVTLRDGASVTAERLHEYAVERITERPAAPKKIFVIAEMPTTTVGKHFKVPLKCAAAEVAIADAVNDRLPPGTGVRVHAKPDDAQGIHVDIVLVPKPGTDRTAVESVATSLFRSFSISHTLEFEE</sequence>